<proteinExistence type="predicted"/>
<reference evidence="1 2" key="1">
    <citation type="submission" date="2019-12" db="EMBL/GenBank/DDBJ databases">
        <title>Genome sequencing and assembly of endphytes of Porphyra tenera.</title>
        <authorList>
            <person name="Park J.M."/>
            <person name="Shin R."/>
            <person name="Jo S.H."/>
        </authorList>
    </citation>
    <scope>NUCLEOTIDE SEQUENCE [LARGE SCALE GENOMIC DNA]</scope>
    <source>
        <strain evidence="1 2">GPM3</strain>
    </source>
</reference>
<dbReference type="EMBL" id="CP054580">
    <property type="protein sequence ID" value="QKS27025.1"/>
    <property type="molecule type" value="Genomic_DNA"/>
</dbReference>
<name>A0AAP9NRY1_9GAMM</name>
<evidence type="ECO:0000313" key="2">
    <source>
        <dbReference type="Proteomes" id="UP000509761"/>
    </source>
</evidence>
<dbReference type="AlphaFoldDB" id="A0AAP9NRY1"/>
<evidence type="ECO:0000313" key="1">
    <source>
        <dbReference type="EMBL" id="QKS27025.1"/>
    </source>
</evidence>
<organism evidence="1 2">
    <name type="scientific">Vreelandella titanicae</name>
    <dbReference type="NCBI Taxonomy" id="664683"/>
    <lineage>
        <taxon>Bacteria</taxon>
        <taxon>Pseudomonadati</taxon>
        <taxon>Pseudomonadota</taxon>
        <taxon>Gammaproteobacteria</taxon>
        <taxon>Oceanospirillales</taxon>
        <taxon>Halomonadaceae</taxon>
        <taxon>Vreelandella</taxon>
    </lineage>
</organism>
<accession>A0AAP9NRY1</accession>
<dbReference type="RefSeq" id="WP_022520041.1">
    <property type="nucleotide sequence ID" value="NZ_CP054580.1"/>
</dbReference>
<protein>
    <submittedName>
        <fullName evidence="1">Uncharacterized protein</fullName>
    </submittedName>
</protein>
<dbReference type="Proteomes" id="UP000509761">
    <property type="component" value="Chromosome"/>
</dbReference>
<dbReference type="InterPro" id="IPR035383">
    <property type="entry name" value="MauJ"/>
</dbReference>
<sequence length="269" mass="31029">MKTEWQFRFEAVNFHFGKEHKYKGASEQPVEFGNGSIDRLEFEARIEPENDCICPSDVEQVGSLYITLGYGVKEAKPIAHWIAQYMAQQISFQSGRFRIDYSFVTCKRITETEEEEKEFGDKLYSVELHLEEVIPTPAFDSERFQESALKPIDMRLLAQFNDAAADSSPIKKFLGFFRILESLFSGSKKKPLKTAFKESDRLRRNFEKLLPDGKFETFVDEVVDVRHRCAHLKLDKSFGYAPIDPKIDEEVRPLLSALEALCANCMRDV</sequence>
<dbReference type="Pfam" id="PF17419">
    <property type="entry name" value="MauJ"/>
    <property type="match status" value="1"/>
</dbReference>
<keyword evidence="2" id="KW-1185">Reference proteome</keyword>
<gene>
    <name evidence="1" type="ORF">FX987_04843</name>
</gene>